<protein>
    <submittedName>
        <fullName evidence="3">Ribose 5-phosphate isomerase B</fullName>
        <ecNumber evidence="3">5.3.1.6</ecNumber>
    </submittedName>
</protein>
<name>A0ABS0GIS6_9VIBR</name>
<dbReference type="NCBIfam" id="TIGR01120">
    <property type="entry name" value="rpiB"/>
    <property type="match status" value="1"/>
</dbReference>
<dbReference type="InterPro" id="IPR004785">
    <property type="entry name" value="RpiB"/>
</dbReference>
<keyword evidence="4" id="KW-1185">Reference proteome</keyword>
<comment type="caution">
    <text evidence="3">The sequence shown here is derived from an EMBL/GenBank/DDBJ whole genome shotgun (WGS) entry which is preliminary data.</text>
</comment>
<organism evidence="3 4">
    <name type="scientific">Vibrio nitrifigilis</name>
    <dbReference type="NCBI Taxonomy" id="2789781"/>
    <lineage>
        <taxon>Bacteria</taxon>
        <taxon>Pseudomonadati</taxon>
        <taxon>Pseudomonadota</taxon>
        <taxon>Gammaproteobacteria</taxon>
        <taxon>Vibrionales</taxon>
        <taxon>Vibrionaceae</taxon>
        <taxon>Vibrio</taxon>
    </lineage>
</organism>
<dbReference type="NCBIfam" id="TIGR00689">
    <property type="entry name" value="rpiB_lacA_lacB"/>
    <property type="match status" value="1"/>
</dbReference>
<dbReference type="SUPFAM" id="SSF89623">
    <property type="entry name" value="Ribose/Galactose isomerase RpiB/AlsB"/>
    <property type="match status" value="1"/>
</dbReference>
<dbReference type="EMBL" id="JADPMR010000004">
    <property type="protein sequence ID" value="MBF9002341.1"/>
    <property type="molecule type" value="Genomic_DNA"/>
</dbReference>
<dbReference type="InterPro" id="IPR036569">
    <property type="entry name" value="RpiB_LacA_LacB_sf"/>
</dbReference>
<dbReference type="PIRSF" id="PIRSF005384">
    <property type="entry name" value="RpiB_LacA_B"/>
    <property type="match status" value="1"/>
</dbReference>
<sequence length="151" mass="16509">MNIAIGCDEAAYELKEILKKHLQEKNINVVDYGTKTKEECVLYPDVALDVATAIQNKECERGVLLCGTGIGMAITANKVKGIRAACCHDAYSAERSRKSNDAQIITMGARVIAPQLATYLLDVWLNCEFSGAGSTAKVEKIKEYENEHLAV</sequence>
<dbReference type="Proteomes" id="UP000597206">
    <property type="component" value="Unassembled WGS sequence"/>
</dbReference>
<proteinExistence type="inferred from homology"/>
<accession>A0ABS0GIS6</accession>
<evidence type="ECO:0000313" key="4">
    <source>
        <dbReference type="Proteomes" id="UP000597206"/>
    </source>
</evidence>
<reference evidence="3 4" key="1">
    <citation type="submission" date="2020-11" db="EMBL/GenBank/DDBJ databases">
        <title>Vibrio nitrifigilis sp. nov., a marine nitrogen-fixing bacterium isolated from the lagoon sediment of an islet inside an atoll.</title>
        <authorList>
            <person name="Wang L.-T."/>
            <person name="Shieh W.Y."/>
        </authorList>
    </citation>
    <scope>NUCLEOTIDE SEQUENCE [LARGE SCALE GENOMIC DNA]</scope>
    <source>
        <strain evidence="3 4">NFV-1</strain>
    </source>
</reference>
<dbReference type="Pfam" id="PF02502">
    <property type="entry name" value="LacAB_rpiB"/>
    <property type="match status" value="1"/>
</dbReference>
<dbReference type="GO" id="GO:0004751">
    <property type="term" value="F:ribose-5-phosphate isomerase activity"/>
    <property type="evidence" value="ECO:0007669"/>
    <property type="project" value="UniProtKB-EC"/>
</dbReference>
<evidence type="ECO:0000256" key="1">
    <source>
        <dbReference type="ARBA" id="ARBA00008754"/>
    </source>
</evidence>
<dbReference type="InterPro" id="IPR003500">
    <property type="entry name" value="RpiB_LacA_LacB"/>
</dbReference>
<gene>
    <name evidence="3" type="primary">rpiB</name>
    <name evidence="3" type="ORF">I1A42_17870</name>
</gene>
<dbReference type="PANTHER" id="PTHR43732:SF1">
    <property type="entry name" value="RIBOSE 5-PHOSPHATE ISOMERASE"/>
    <property type="match status" value="1"/>
</dbReference>
<dbReference type="PANTHER" id="PTHR43732">
    <property type="entry name" value="RIBOSE 5-PHOSPHATE ISOMERASE-RELATED"/>
    <property type="match status" value="1"/>
</dbReference>
<dbReference type="EC" id="5.3.1.6" evidence="3"/>
<dbReference type="NCBIfam" id="NF004051">
    <property type="entry name" value="PRK05571.1"/>
    <property type="match status" value="1"/>
</dbReference>
<dbReference type="RefSeq" id="WP_196124269.1">
    <property type="nucleotide sequence ID" value="NZ_JADPMR010000004.1"/>
</dbReference>
<comment type="similarity">
    <text evidence="1">Belongs to the LacAB/RpiB family.</text>
</comment>
<keyword evidence="2 3" id="KW-0413">Isomerase</keyword>
<dbReference type="Gene3D" id="3.40.1400.10">
    <property type="entry name" value="Sugar-phosphate isomerase, RpiB/LacA/LacB"/>
    <property type="match status" value="1"/>
</dbReference>
<dbReference type="InterPro" id="IPR051812">
    <property type="entry name" value="SPI_LacAB/RpiB"/>
</dbReference>
<evidence type="ECO:0000256" key="2">
    <source>
        <dbReference type="ARBA" id="ARBA00023235"/>
    </source>
</evidence>
<evidence type="ECO:0000313" key="3">
    <source>
        <dbReference type="EMBL" id="MBF9002341.1"/>
    </source>
</evidence>